<organism evidence="2 3">
    <name type="scientific">Liparis tanakae</name>
    <name type="common">Tanaka's snailfish</name>
    <dbReference type="NCBI Taxonomy" id="230148"/>
    <lineage>
        <taxon>Eukaryota</taxon>
        <taxon>Metazoa</taxon>
        <taxon>Chordata</taxon>
        <taxon>Craniata</taxon>
        <taxon>Vertebrata</taxon>
        <taxon>Euteleostomi</taxon>
        <taxon>Actinopterygii</taxon>
        <taxon>Neopterygii</taxon>
        <taxon>Teleostei</taxon>
        <taxon>Neoteleostei</taxon>
        <taxon>Acanthomorphata</taxon>
        <taxon>Eupercaria</taxon>
        <taxon>Perciformes</taxon>
        <taxon>Cottioidei</taxon>
        <taxon>Cottales</taxon>
        <taxon>Liparidae</taxon>
        <taxon>Liparis</taxon>
    </lineage>
</organism>
<evidence type="ECO:0000256" key="1">
    <source>
        <dbReference type="SAM" id="MobiDB-lite"/>
    </source>
</evidence>
<dbReference type="Proteomes" id="UP000314294">
    <property type="component" value="Unassembled WGS sequence"/>
</dbReference>
<dbReference type="EMBL" id="SRLO01004264">
    <property type="protein sequence ID" value="TNN30647.1"/>
    <property type="molecule type" value="Genomic_DNA"/>
</dbReference>
<name>A0A4Z2ENX8_9TELE</name>
<keyword evidence="3" id="KW-1185">Reference proteome</keyword>
<reference evidence="2 3" key="1">
    <citation type="submission" date="2019-03" db="EMBL/GenBank/DDBJ databases">
        <title>First draft genome of Liparis tanakae, snailfish: a comprehensive survey of snailfish specific genes.</title>
        <authorList>
            <person name="Kim W."/>
            <person name="Song I."/>
            <person name="Jeong J.-H."/>
            <person name="Kim D."/>
            <person name="Kim S."/>
            <person name="Ryu S."/>
            <person name="Song J.Y."/>
            <person name="Lee S.K."/>
        </authorList>
    </citation>
    <scope>NUCLEOTIDE SEQUENCE [LARGE SCALE GENOMIC DNA]</scope>
    <source>
        <tissue evidence="2">Muscle</tissue>
    </source>
</reference>
<feature type="region of interest" description="Disordered" evidence="1">
    <location>
        <begin position="1"/>
        <end position="34"/>
    </location>
</feature>
<proteinExistence type="predicted"/>
<dbReference type="AlphaFoldDB" id="A0A4Z2ENX8"/>
<evidence type="ECO:0000313" key="2">
    <source>
        <dbReference type="EMBL" id="TNN30647.1"/>
    </source>
</evidence>
<gene>
    <name evidence="2" type="ORF">EYF80_059200</name>
</gene>
<sequence length="70" mass="7372">MAIELSSYGSPLGPSTPPRCATPSQPPADTRQPSVPDTFLVAELCCRVVDVAVDALTFPSASPWKPSWTA</sequence>
<protein>
    <submittedName>
        <fullName evidence="2">Uncharacterized protein</fullName>
    </submittedName>
</protein>
<comment type="caution">
    <text evidence="2">The sequence shown here is derived from an EMBL/GenBank/DDBJ whole genome shotgun (WGS) entry which is preliminary data.</text>
</comment>
<accession>A0A4Z2ENX8</accession>
<evidence type="ECO:0000313" key="3">
    <source>
        <dbReference type="Proteomes" id="UP000314294"/>
    </source>
</evidence>